<evidence type="ECO:0000313" key="8">
    <source>
        <dbReference type="Proteomes" id="UP000223913"/>
    </source>
</evidence>
<feature type="domain" description="RNA polymerase sigma factor 70 region 4 type 2" evidence="6">
    <location>
        <begin position="116"/>
        <end position="168"/>
    </location>
</feature>
<evidence type="ECO:0000259" key="6">
    <source>
        <dbReference type="Pfam" id="PF08281"/>
    </source>
</evidence>
<dbReference type="InterPro" id="IPR013249">
    <property type="entry name" value="RNA_pol_sigma70_r4_t2"/>
</dbReference>
<dbReference type="InterPro" id="IPR007627">
    <property type="entry name" value="RNA_pol_sigma70_r2"/>
</dbReference>
<evidence type="ECO:0000256" key="4">
    <source>
        <dbReference type="ARBA" id="ARBA00023163"/>
    </source>
</evidence>
<feature type="domain" description="RNA polymerase sigma-70 region 2" evidence="5">
    <location>
        <begin position="27"/>
        <end position="92"/>
    </location>
</feature>
<dbReference type="Proteomes" id="UP000223913">
    <property type="component" value="Unassembled WGS sequence"/>
</dbReference>
<evidence type="ECO:0000256" key="2">
    <source>
        <dbReference type="ARBA" id="ARBA00023015"/>
    </source>
</evidence>
<dbReference type="AlphaFoldDB" id="A0A2D0NDA5"/>
<dbReference type="Pfam" id="PF08281">
    <property type="entry name" value="Sigma70_r4_2"/>
    <property type="match status" value="1"/>
</dbReference>
<evidence type="ECO:0000256" key="1">
    <source>
        <dbReference type="ARBA" id="ARBA00010641"/>
    </source>
</evidence>
<dbReference type="InterPro" id="IPR014284">
    <property type="entry name" value="RNA_pol_sigma-70_dom"/>
</dbReference>
<keyword evidence="2" id="KW-0805">Transcription regulation</keyword>
<keyword evidence="3" id="KW-0731">Sigma factor</keyword>
<dbReference type="InterPro" id="IPR013324">
    <property type="entry name" value="RNA_pol_sigma_r3/r4-like"/>
</dbReference>
<dbReference type="InterPro" id="IPR036388">
    <property type="entry name" value="WH-like_DNA-bd_sf"/>
</dbReference>
<dbReference type="Pfam" id="PF04542">
    <property type="entry name" value="Sigma70_r2"/>
    <property type="match status" value="1"/>
</dbReference>
<dbReference type="EMBL" id="PDUD01000018">
    <property type="protein sequence ID" value="PHN06388.1"/>
    <property type="molecule type" value="Genomic_DNA"/>
</dbReference>
<dbReference type="PANTHER" id="PTHR43133">
    <property type="entry name" value="RNA POLYMERASE ECF-TYPE SIGMA FACTO"/>
    <property type="match status" value="1"/>
</dbReference>
<dbReference type="SUPFAM" id="SSF88946">
    <property type="entry name" value="Sigma2 domain of RNA polymerase sigma factors"/>
    <property type="match status" value="1"/>
</dbReference>
<dbReference type="InterPro" id="IPR013325">
    <property type="entry name" value="RNA_pol_sigma_r2"/>
</dbReference>
<dbReference type="OrthoDB" id="941544at2"/>
<dbReference type="InterPro" id="IPR039425">
    <property type="entry name" value="RNA_pol_sigma-70-like"/>
</dbReference>
<dbReference type="GO" id="GO:0006352">
    <property type="term" value="P:DNA-templated transcription initiation"/>
    <property type="evidence" value="ECO:0007669"/>
    <property type="project" value="InterPro"/>
</dbReference>
<gene>
    <name evidence="7" type="ORF">CRP01_12525</name>
</gene>
<name>A0A2D0NDA5_FLAN2</name>
<dbReference type="SUPFAM" id="SSF88659">
    <property type="entry name" value="Sigma3 and sigma4 domains of RNA polymerase sigma factors"/>
    <property type="match status" value="1"/>
</dbReference>
<keyword evidence="8" id="KW-1185">Reference proteome</keyword>
<keyword evidence="4" id="KW-0804">Transcription</keyword>
<accession>A0A2D0NDA5</accession>
<evidence type="ECO:0000259" key="5">
    <source>
        <dbReference type="Pfam" id="PF04542"/>
    </source>
</evidence>
<protein>
    <submittedName>
        <fullName evidence="7">RNA polymerase subunit sigma-24</fullName>
    </submittedName>
</protein>
<sequence>MPLTISMTEAELIDGCLAQDRLAQKTLYDRYSQAMFTIAYRITNDYELAADVLQEGFLKVFTNMHQFRRESTLGAWIKTIVIRTALSKIKKRIIFEPLESSHTSGWVDWGTRLDTEYLEKAIQGLPEGYRAVFVLIEVEGYSHKEVASMLNISVGTSKSQLFYAKKKLREALAKY</sequence>
<evidence type="ECO:0000313" key="7">
    <source>
        <dbReference type="EMBL" id="PHN06388.1"/>
    </source>
</evidence>
<proteinExistence type="inferred from homology"/>
<evidence type="ECO:0000256" key="3">
    <source>
        <dbReference type="ARBA" id="ARBA00023082"/>
    </source>
</evidence>
<comment type="caution">
    <text evidence="7">The sequence shown here is derived from an EMBL/GenBank/DDBJ whole genome shotgun (WGS) entry which is preliminary data.</text>
</comment>
<dbReference type="Gene3D" id="1.10.1740.10">
    <property type="match status" value="1"/>
</dbReference>
<dbReference type="PANTHER" id="PTHR43133:SF46">
    <property type="entry name" value="RNA POLYMERASE SIGMA-70 FACTOR ECF SUBFAMILY"/>
    <property type="match status" value="1"/>
</dbReference>
<comment type="similarity">
    <text evidence="1">Belongs to the sigma-70 factor family. ECF subfamily.</text>
</comment>
<dbReference type="CDD" id="cd06171">
    <property type="entry name" value="Sigma70_r4"/>
    <property type="match status" value="1"/>
</dbReference>
<dbReference type="NCBIfam" id="TIGR02937">
    <property type="entry name" value="sigma70-ECF"/>
    <property type="match status" value="1"/>
</dbReference>
<dbReference type="RefSeq" id="WP_099150371.1">
    <property type="nucleotide sequence ID" value="NZ_PDUD01000018.1"/>
</dbReference>
<dbReference type="GO" id="GO:0003677">
    <property type="term" value="F:DNA binding"/>
    <property type="evidence" value="ECO:0007669"/>
    <property type="project" value="InterPro"/>
</dbReference>
<dbReference type="GO" id="GO:0016987">
    <property type="term" value="F:sigma factor activity"/>
    <property type="evidence" value="ECO:0007669"/>
    <property type="project" value="UniProtKB-KW"/>
</dbReference>
<dbReference type="Gene3D" id="1.10.10.10">
    <property type="entry name" value="Winged helix-like DNA-binding domain superfamily/Winged helix DNA-binding domain"/>
    <property type="match status" value="1"/>
</dbReference>
<reference evidence="7 8" key="1">
    <citation type="submission" date="2017-10" db="EMBL/GenBank/DDBJ databases">
        <title>The draft genome sequence of Lewinella nigricans NBRC 102662.</title>
        <authorList>
            <person name="Wang K."/>
        </authorList>
    </citation>
    <scope>NUCLEOTIDE SEQUENCE [LARGE SCALE GENOMIC DNA]</scope>
    <source>
        <strain evidence="7 8">NBRC 102662</strain>
    </source>
</reference>
<organism evidence="7 8">
    <name type="scientific">Flavilitoribacter nigricans (strain ATCC 23147 / DSM 23189 / NBRC 102662 / NCIMB 1420 / SS-2)</name>
    <name type="common">Lewinella nigricans</name>
    <dbReference type="NCBI Taxonomy" id="1122177"/>
    <lineage>
        <taxon>Bacteria</taxon>
        <taxon>Pseudomonadati</taxon>
        <taxon>Bacteroidota</taxon>
        <taxon>Saprospiria</taxon>
        <taxon>Saprospirales</taxon>
        <taxon>Lewinellaceae</taxon>
        <taxon>Flavilitoribacter</taxon>
    </lineage>
</organism>